<feature type="domain" description="Pirin N-terminal" evidence="2">
    <location>
        <begin position="25"/>
        <end position="125"/>
    </location>
</feature>
<dbReference type="Gene3D" id="2.60.120.10">
    <property type="entry name" value="Jelly Rolls"/>
    <property type="match status" value="1"/>
</dbReference>
<comment type="similarity">
    <text evidence="1">Belongs to the pirin family.</text>
</comment>
<gene>
    <name evidence="3" type="ORF">METZ01_LOCUS345511</name>
</gene>
<protein>
    <recommendedName>
        <fullName evidence="2">Pirin N-terminal domain-containing protein</fullName>
    </recommendedName>
</protein>
<proteinExistence type="inferred from homology"/>
<name>A0A382R666_9ZZZZ</name>
<dbReference type="PANTHER" id="PTHR13903">
    <property type="entry name" value="PIRIN-RELATED"/>
    <property type="match status" value="1"/>
</dbReference>
<dbReference type="PIRSF" id="PIRSF006232">
    <property type="entry name" value="Pirin"/>
    <property type="match status" value="1"/>
</dbReference>
<feature type="non-terminal residue" evidence="3">
    <location>
        <position position="195"/>
    </location>
</feature>
<dbReference type="Pfam" id="PF02678">
    <property type="entry name" value="Pirin"/>
    <property type="match status" value="1"/>
</dbReference>
<evidence type="ECO:0000313" key="3">
    <source>
        <dbReference type="EMBL" id="SVC92657.1"/>
    </source>
</evidence>
<dbReference type="InterPro" id="IPR011051">
    <property type="entry name" value="RmlC_Cupin_sf"/>
</dbReference>
<organism evidence="3">
    <name type="scientific">marine metagenome</name>
    <dbReference type="NCBI Taxonomy" id="408172"/>
    <lineage>
        <taxon>unclassified sequences</taxon>
        <taxon>metagenomes</taxon>
        <taxon>ecological metagenomes</taxon>
    </lineage>
</organism>
<dbReference type="InterPro" id="IPR014710">
    <property type="entry name" value="RmlC-like_jellyroll"/>
</dbReference>
<dbReference type="CDD" id="cd02909">
    <property type="entry name" value="cupin_pirin_N"/>
    <property type="match status" value="1"/>
</dbReference>
<dbReference type="AlphaFoldDB" id="A0A382R666"/>
<dbReference type="InterPro" id="IPR012093">
    <property type="entry name" value="Pirin"/>
</dbReference>
<evidence type="ECO:0000256" key="1">
    <source>
        <dbReference type="ARBA" id="ARBA00008416"/>
    </source>
</evidence>
<dbReference type="InterPro" id="IPR003829">
    <property type="entry name" value="Pirin_N_dom"/>
</dbReference>
<dbReference type="SUPFAM" id="SSF51182">
    <property type="entry name" value="RmlC-like cupins"/>
    <property type="match status" value="1"/>
</dbReference>
<accession>A0A382R666</accession>
<dbReference type="PANTHER" id="PTHR13903:SF8">
    <property type="entry name" value="PIRIN"/>
    <property type="match status" value="1"/>
</dbReference>
<sequence length="195" mass="21260">MNELNKSCVMTHYVSGVPATDGAGVKLTRMIGTPELDMVDPFLMLDRMDSDDPNSYIAGFPDHPHRGFETVTLVQDGLMRHKDSVGNEGVLGPGDVQWMTAGRGIIHSEIPEMIEGRLSGFQLWVNLPSHLKMTAPTYQDIPAQDIPRTEFEGGHVRVIAGKYGKNTGPAIPKINARLLDVVLGDSIPWSITPGT</sequence>
<reference evidence="3" key="1">
    <citation type="submission" date="2018-05" db="EMBL/GenBank/DDBJ databases">
        <authorList>
            <person name="Lanie J.A."/>
            <person name="Ng W.-L."/>
            <person name="Kazmierczak K.M."/>
            <person name="Andrzejewski T.M."/>
            <person name="Davidsen T.M."/>
            <person name="Wayne K.J."/>
            <person name="Tettelin H."/>
            <person name="Glass J.I."/>
            <person name="Rusch D."/>
            <person name="Podicherti R."/>
            <person name="Tsui H.-C.T."/>
            <person name="Winkler M.E."/>
        </authorList>
    </citation>
    <scope>NUCLEOTIDE SEQUENCE</scope>
</reference>
<evidence type="ECO:0000259" key="2">
    <source>
        <dbReference type="Pfam" id="PF02678"/>
    </source>
</evidence>
<dbReference type="EMBL" id="UINC01119090">
    <property type="protein sequence ID" value="SVC92657.1"/>
    <property type="molecule type" value="Genomic_DNA"/>
</dbReference>